<keyword evidence="2 6" id="KW-0378">Hydrolase</keyword>
<dbReference type="Proteomes" id="UP000887540">
    <property type="component" value="Unplaced"/>
</dbReference>
<dbReference type="InterPro" id="IPR011050">
    <property type="entry name" value="Pectin_lyase_fold/virulence"/>
</dbReference>
<dbReference type="InterPro" id="IPR000743">
    <property type="entry name" value="Glyco_hydro_28"/>
</dbReference>
<accession>A0A914CQ93</accession>
<evidence type="ECO:0000256" key="1">
    <source>
        <dbReference type="ARBA" id="ARBA00008834"/>
    </source>
</evidence>
<name>A0A914CQ93_9BILA</name>
<evidence type="ECO:0000256" key="6">
    <source>
        <dbReference type="RuleBase" id="RU361169"/>
    </source>
</evidence>
<dbReference type="GO" id="GO:0004650">
    <property type="term" value="F:polygalacturonase activity"/>
    <property type="evidence" value="ECO:0007669"/>
    <property type="project" value="InterPro"/>
</dbReference>
<keyword evidence="3" id="KW-1015">Disulfide bond</keyword>
<evidence type="ECO:0000313" key="7">
    <source>
        <dbReference type="Proteomes" id="UP000887540"/>
    </source>
</evidence>
<protein>
    <submittedName>
        <fullName evidence="8">Glycoside hydrolase family 28 protein</fullName>
    </submittedName>
</protein>
<dbReference type="GO" id="GO:0046576">
    <property type="term" value="F:rhamnogalacturonan alpha-L-rhamnopyranosyl-(1-&gt;4)-alpha-D-galactopyranosyluronide lyase activity"/>
    <property type="evidence" value="ECO:0007669"/>
    <property type="project" value="UniProtKB-ARBA"/>
</dbReference>
<proteinExistence type="inferred from homology"/>
<reference evidence="8" key="1">
    <citation type="submission" date="2022-11" db="UniProtKB">
        <authorList>
            <consortium name="WormBaseParasite"/>
        </authorList>
    </citation>
    <scope>IDENTIFICATION</scope>
</reference>
<dbReference type="InterPro" id="IPR012334">
    <property type="entry name" value="Pectin_lyas_fold"/>
</dbReference>
<sequence length="288" mass="31947">MDFIDMLNMHMHDFDVYVDFSAQQALANKSVWNWSGDFPANTDGMDLRGKNILVENAVIEVGDDGIAIKPSNGWGDYTNCSQDMLIRNITTIFTEGMAIGSIGADPKVNCIRNITFENIHHTYGAFKGFYVKTNNIGTGSGIVDNIVVRNMTGYNAMSTFIYFGPMNQGPNANGSRCDNWWPRYSNTTCDTNPLISISNVLIENSNCQNCHAWLPGIIWCDPTNPCKNLTFVNVQTEGSFSISDDYWCQNAQGTQQNTNLLPSSCLTVVDNQGTTPRTPTTQPILKYV</sequence>
<dbReference type="PANTHER" id="PTHR31736">
    <property type="match status" value="1"/>
</dbReference>
<evidence type="ECO:0000313" key="8">
    <source>
        <dbReference type="WBParaSite" id="ACRNAN_scaffold1308.g22604.t1"/>
    </source>
</evidence>
<keyword evidence="4" id="KW-0325">Glycoprotein</keyword>
<dbReference type="PANTHER" id="PTHR31736:SF19">
    <property type="entry name" value="PECTIN LYASE SUPERFAMILY PROTEIN-RELATED"/>
    <property type="match status" value="1"/>
</dbReference>
<dbReference type="Pfam" id="PF00295">
    <property type="entry name" value="Glyco_hydro_28"/>
    <property type="match status" value="1"/>
</dbReference>
<keyword evidence="5 6" id="KW-0326">Glycosidase</keyword>
<comment type="similarity">
    <text evidence="1 6">Belongs to the glycosyl hydrolase 28 family.</text>
</comment>
<evidence type="ECO:0000256" key="4">
    <source>
        <dbReference type="ARBA" id="ARBA00023180"/>
    </source>
</evidence>
<evidence type="ECO:0000256" key="3">
    <source>
        <dbReference type="ARBA" id="ARBA00023157"/>
    </source>
</evidence>
<dbReference type="WBParaSite" id="ACRNAN_scaffold1308.g22604.t1">
    <property type="protein sequence ID" value="ACRNAN_scaffold1308.g22604.t1"/>
    <property type="gene ID" value="ACRNAN_scaffold1308.g22604"/>
</dbReference>
<organism evidence="7 8">
    <name type="scientific">Acrobeloides nanus</name>
    <dbReference type="NCBI Taxonomy" id="290746"/>
    <lineage>
        <taxon>Eukaryota</taxon>
        <taxon>Metazoa</taxon>
        <taxon>Ecdysozoa</taxon>
        <taxon>Nematoda</taxon>
        <taxon>Chromadorea</taxon>
        <taxon>Rhabditida</taxon>
        <taxon>Tylenchina</taxon>
        <taxon>Cephalobomorpha</taxon>
        <taxon>Cephaloboidea</taxon>
        <taxon>Cephalobidae</taxon>
        <taxon>Acrobeloides</taxon>
    </lineage>
</organism>
<evidence type="ECO:0000256" key="5">
    <source>
        <dbReference type="ARBA" id="ARBA00023295"/>
    </source>
</evidence>
<keyword evidence="7" id="KW-1185">Reference proteome</keyword>
<evidence type="ECO:0000256" key="2">
    <source>
        <dbReference type="ARBA" id="ARBA00022801"/>
    </source>
</evidence>
<dbReference type="AlphaFoldDB" id="A0A914CQ93"/>
<dbReference type="SUPFAM" id="SSF51126">
    <property type="entry name" value="Pectin lyase-like"/>
    <property type="match status" value="1"/>
</dbReference>
<dbReference type="Gene3D" id="2.160.20.10">
    <property type="entry name" value="Single-stranded right-handed beta-helix, Pectin lyase-like"/>
    <property type="match status" value="1"/>
</dbReference>
<dbReference type="GO" id="GO:0005975">
    <property type="term" value="P:carbohydrate metabolic process"/>
    <property type="evidence" value="ECO:0007669"/>
    <property type="project" value="InterPro"/>
</dbReference>